<keyword evidence="3" id="KW-0808">Transferase</keyword>
<keyword evidence="4" id="KW-1185">Reference proteome</keyword>
<dbReference type="PATRIC" id="fig|1420583.3.peg.4529"/>
<dbReference type="EMBL" id="JACT01000010">
    <property type="protein sequence ID" value="KMS51184.1"/>
    <property type="molecule type" value="Genomic_DNA"/>
</dbReference>
<feature type="non-terminal residue" evidence="3">
    <location>
        <position position="1"/>
    </location>
</feature>
<reference evidence="3" key="1">
    <citation type="submission" date="2014-01" db="EMBL/GenBank/DDBJ databases">
        <authorList>
            <person name="Pearce S."/>
            <person name="Pandey G."/>
            <person name="Oakeshott J."/>
        </authorList>
    </citation>
    <scope>NUCLEOTIDE SEQUENCE</scope>
    <source>
        <strain evidence="3">LL01</strain>
    </source>
</reference>
<reference evidence="3 4" key="2">
    <citation type="journal article" date="2015" name="G3 (Bethesda)">
        <title>Insights into Ongoing Evolution of the Hexachlorocyclohexane Catabolic Pathway from Comparative Genomics of Ten Sphingomonadaceae Strains.</title>
        <authorList>
            <person name="Pearce S.L."/>
            <person name="Oakeshott J.G."/>
            <person name="Pandey G."/>
        </authorList>
    </citation>
    <scope>NUCLEOTIDE SEQUENCE [LARGE SCALE GENOMIC DNA]</scope>
    <source>
        <strain evidence="3 4">LL01</strain>
    </source>
</reference>
<keyword evidence="3" id="KW-0418">Kinase</keyword>
<dbReference type="GO" id="GO:0016301">
    <property type="term" value="F:kinase activity"/>
    <property type="evidence" value="ECO:0007669"/>
    <property type="project" value="UniProtKB-KW"/>
</dbReference>
<comment type="caution">
    <text evidence="3">The sequence shown here is derived from an EMBL/GenBank/DDBJ whole genome shotgun (WGS) entry which is preliminary data.</text>
</comment>
<evidence type="ECO:0000313" key="4">
    <source>
        <dbReference type="Proteomes" id="UP000052232"/>
    </source>
</evidence>
<proteinExistence type="predicted"/>
<gene>
    <name evidence="3" type="ORF">V473_11180</name>
    <name evidence="2" type="ORF">V473_11865</name>
    <name evidence="1" type="ORF">V473_11990</name>
</gene>
<dbReference type="Proteomes" id="UP000052232">
    <property type="component" value="Unassembled WGS sequence"/>
</dbReference>
<name>A0A0J7XHQ4_9SPHN</name>
<sequence length="82" mass="8968">LAFEQGFRFAAKPVTAEIVEQVLSRAIDDLEPTLTRNGYDAGALASQLNTRPSDIRAFLAGTLDAEHTRDLTERLREAGVPI</sequence>
<evidence type="ECO:0000313" key="1">
    <source>
        <dbReference type="EMBL" id="KMS50614.1"/>
    </source>
</evidence>
<accession>A0A0J7XHQ4</accession>
<evidence type="ECO:0000313" key="3">
    <source>
        <dbReference type="EMBL" id="KMS51184.1"/>
    </source>
</evidence>
<dbReference type="AlphaFoldDB" id="A0A0J7XHQ4"/>
<dbReference type="EMBL" id="JACT01000013">
    <property type="protein sequence ID" value="KMS50614.1"/>
    <property type="molecule type" value="Genomic_DNA"/>
</dbReference>
<protein>
    <submittedName>
        <fullName evidence="3">Phosphoribulokinase</fullName>
    </submittedName>
</protein>
<dbReference type="EMBL" id="JACT01000012">
    <property type="protein sequence ID" value="KMS50757.1"/>
    <property type="molecule type" value="Genomic_DNA"/>
</dbReference>
<organism evidence="3 4">
    <name type="scientific">Sphingobium cupriresistens LL01</name>
    <dbReference type="NCBI Taxonomy" id="1420583"/>
    <lineage>
        <taxon>Bacteria</taxon>
        <taxon>Pseudomonadati</taxon>
        <taxon>Pseudomonadota</taxon>
        <taxon>Alphaproteobacteria</taxon>
        <taxon>Sphingomonadales</taxon>
        <taxon>Sphingomonadaceae</taxon>
        <taxon>Sphingobium</taxon>
    </lineage>
</organism>
<evidence type="ECO:0000313" key="2">
    <source>
        <dbReference type="EMBL" id="KMS50757.1"/>
    </source>
</evidence>